<proteinExistence type="predicted"/>
<organism evidence="5">
    <name type="scientific">Timema poppense</name>
    <name type="common">Walking stick</name>
    <dbReference type="NCBI Taxonomy" id="170557"/>
    <lineage>
        <taxon>Eukaryota</taxon>
        <taxon>Metazoa</taxon>
        <taxon>Ecdysozoa</taxon>
        <taxon>Arthropoda</taxon>
        <taxon>Hexapoda</taxon>
        <taxon>Insecta</taxon>
        <taxon>Pterygota</taxon>
        <taxon>Neoptera</taxon>
        <taxon>Polyneoptera</taxon>
        <taxon>Phasmatodea</taxon>
        <taxon>Timematodea</taxon>
        <taxon>Timematoidea</taxon>
        <taxon>Timematidae</taxon>
        <taxon>Timema</taxon>
    </lineage>
</organism>
<reference evidence="5" key="1">
    <citation type="submission" date="2020-11" db="EMBL/GenBank/DDBJ databases">
        <authorList>
            <person name="Tran Van P."/>
        </authorList>
    </citation>
    <scope>NUCLEOTIDE SEQUENCE</scope>
</reference>
<dbReference type="GO" id="GO:0006357">
    <property type="term" value="P:regulation of transcription by RNA polymerase II"/>
    <property type="evidence" value="ECO:0007669"/>
    <property type="project" value="TreeGrafter"/>
</dbReference>
<dbReference type="AlphaFoldDB" id="A0A7R9GTN4"/>
<evidence type="ECO:0000259" key="4">
    <source>
        <dbReference type="PROSITE" id="PS50097"/>
    </source>
</evidence>
<dbReference type="InterPro" id="IPR051095">
    <property type="entry name" value="Dros_DevTransReg"/>
</dbReference>
<dbReference type="SUPFAM" id="SSF54695">
    <property type="entry name" value="POZ domain"/>
    <property type="match status" value="1"/>
</dbReference>
<protein>
    <recommendedName>
        <fullName evidence="4">BTB domain-containing protein</fullName>
    </recommendedName>
</protein>
<feature type="domain" description="BTB" evidence="4">
    <location>
        <begin position="547"/>
        <end position="612"/>
    </location>
</feature>
<evidence type="ECO:0000256" key="3">
    <source>
        <dbReference type="SAM" id="MobiDB-lite"/>
    </source>
</evidence>
<dbReference type="PANTHER" id="PTHR23110:SF81">
    <property type="entry name" value="BTB-PROTEIN-VII, ISOFORM F-RELATED"/>
    <property type="match status" value="1"/>
</dbReference>
<evidence type="ECO:0000256" key="2">
    <source>
        <dbReference type="ARBA" id="ARBA00023242"/>
    </source>
</evidence>
<sequence length="624" mass="68897">MHWPSRLPGLNSFCSPVAPGTKTFVQLMTLLETHYAPPRSVYEERSTFNYRKQSAGASYLAFSLSLRHLAATCSFGTFLNDALKSQFYHNISSDMIRDKIRNEEGNFSAMVALASHYHIPGPATAPTNVSDNPNLINAVRPYKHKNNKFKKKFQSSQGKNLSSRQDPISRLKARYVQVVVGLMLGLIVLSKMRNVITVILEGHIAKVCRRVKSSSQHQGGVRQIQEDIPSVSVQANTACDLYVVNSSQAPARSSVQLEVYGVPLTMEVDTAASASLIGEPVYIAHFKHLPLFIPNMSTLLRPLYALLKQDANCRVIVPSALCPEVLELLHELHPGSSRMKNLARGFVWCALSIIANSRRFQVKFSIVSTVSYLVMVGGRSKQISTSHLRLRDLKGVPVELSWEMVEQATPAPMTTPTSDGPTPGPLIQPSPVADRSRPASPAPEPSTDSTPETLRRASQCDGSGYHPCVTCCSASEIVCPPSNLIKLIAWGCPSNNSLWTSGHQTPMPGLYLCFALMAVQQFCLRWNNHQPNFVSVFTSLLNNESLVDVTLAAEGRHLQAHRVVLSACSTYFQTLFTVNPCQHPIVILKDVKYNDLKTMVDFMYYGEVNVSQEQLPAILKASLF</sequence>
<gene>
    <name evidence="5" type="ORF">TPSB3V08_LOCUS327</name>
</gene>
<accession>A0A7R9GTN4</accession>
<name>A0A7R9GTN4_TIMPO</name>
<comment type="subcellular location">
    <subcellularLocation>
        <location evidence="1">Nucleus</location>
    </subcellularLocation>
</comment>
<dbReference type="PANTHER" id="PTHR23110">
    <property type="entry name" value="BTB DOMAIN TRANSCRIPTION FACTOR"/>
    <property type="match status" value="1"/>
</dbReference>
<dbReference type="EMBL" id="OD000099">
    <property type="protein sequence ID" value="CAD7395766.1"/>
    <property type="molecule type" value="Genomic_DNA"/>
</dbReference>
<dbReference type="SMART" id="SM00225">
    <property type="entry name" value="BTB"/>
    <property type="match status" value="1"/>
</dbReference>
<feature type="compositionally biased region" description="Low complexity" evidence="3">
    <location>
        <begin position="412"/>
        <end position="421"/>
    </location>
</feature>
<dbReference type="GO" id="GO:0005634">
    <property type="term" value="C:nucleus"/>
    <property type="evidence" value="ECO:0007669"/>
    <property type="project" value="UniProtKB-SubCell"/>
</dbReference>
<dbReference type="InterPro" id="IPR000210">
    <property type="entry name" value="BTB/POZ_dom"/>
</dbReference>
<evidence type="ECO:0000313" key="5">
    <source>
        <dbReference type="EMBL" id="CAD7395766.1"/>
    </source>
</evidence>
<dbReference type="Gene3D" id="3.30.710.10">
    <property type="entry name" value="Potassium Channel Kv1.1, Chain A"/>
    <property type="match status" value="1"/>
</dbReference>
<feature type="region of interest" description="Disordered" evidence="3">
    <location>
        <begin position="410"/>
        <end position="462"/>
    </location>
</feature>
<evidence type="ECO:0000256" key="1">
    <source>
        <dbReference type="ARBA" id="ARBA00004123"/>
    </source>
</evidence>
<dbReference type="Pfam" id="PF00651">
    <property type="entry name" value="BTB"/>
    <property type="match status" value="1"/>
</dbReference>
<dbReference type="PROSITE" id="PS50097">
    <property type="entry name" value="BTB"/>
    <property type="match status" value="1"/>
</dbReference>
<dbReference type="CDD" id="cd18315">
    <property type="entry name" value="BTB_POZ_BAB-like"/>
    <property type="match status" value="1"/>
</dbReference>
<dbReference type="InterPro" id="IPR011333">
    <property type="entry name" value="SKP1/BTB/POZ_sf"/>
</dbReference>
<keyword evidence="2" id="KW-0539">Nucleus</keyword>